<dbReference type="InterPro" id="IPR009936">
    <property type="entry name" value="DUF1468"/>
</dbReference>
<gene>
    <name evidence="3" type="ordered locus">OB3235</name>
</gene>
<feature type="domain" description="DUF1468" evidence="2">
    <location>
        <begin position="10"/>
        <end position="165"/>
    </location>
</feature>
<evidence type="ECO:0000313" key="4">
    <source>
        <dbReference type="Proteomes" id="UP000000822"/>
    </source>
</evidence>
<dbReference type="RefSeq" id="WP_011067631.1">
    <property type="nucleotide sequence ID" value="NC_004193.1"/>
</dbReference>
<feature type="transmembrane region" description="Helical" evidence="1">
    <location>
        <begin position="39"/>
        <end position="59"/>
    </location>
</feature>
<keyword evidence="4" id="KW-1185">Reference proteome</keyword>
<keyword evidence="1" id="KW-1133">Transmembrane helix</keyword>
<feature type="transmembrane region" description="Helical" evidence="1">
    <location>
        <begin position="142"/>
        <end position="164"/>
    </location>
</feature>
<dbReference type="STRING" id="221109.gene:10735487"/>
<evidence type="ECO:0000259" key="2">
    <source>
        <dbReference type="Pfam" id="PF07331"/>
    </source>
</evidence>
<dbReference type="Proteomes" id="UP000000822">
    <property type="component" value="Chromosome"/>
</dbReference>
<dbReference type="AlphaFoldDB" id="Q8ELJ2"/>
<reference evidence="3 4" key="2">
    <citation type="journal article" date="2002" name="Nucleic Acids Res.">
        <title>Genome sequence of Oceanobacillus iheyensis isolated from the Iheya Ridge and its unexpected adaptive capabilities to extreme environments.</title>
        <authorList>
            <person name="Takami H."/>
            <person name="Takaki Y."/>
            <person name="Uchiyama I."/>
        </authorList>
    </citation>
    <scope>NUCLEOTIDE SEQUENCE [LARGE SCALE GENOMIC DNA]</scope>
    <source>
        <strain evidence="4">DSM 14371 / CIP 107618 / JCM 11309 / KCTC 3954 / HTE831</strain>
    </source>
</reference>
<feature type="transmembrane region" description="Helical" evidence="1">
    <location>
        <begin position="99"/>
        <end position="122"/>
    </location>
</feature>
<keyword evidence="1" id="KW-0472">Membrane</keyword>
<accession>Q8ELJ2</accession>
<dbReference type="OrthoDB" id="2970502at2"/>
<evidence type="ECO:0000256" key="1">
    <source>
        <dbReference type="SAM" id="Phobius"/>
    </source>
</evidence>
<keyword evidence="1" id="KW-0812">Transmembrane</keyword>
<dbReference type="KEGG" id="oih:OB3235"/>
<name>Q8ELJ2_OCEIH</name>
<dbReference type="EMBL" id="BA000028">
    <property type="protein sequence ID" value="BAC15191.1"/>
    <property type="molecule type" value="Genomic_DNA"/>
</dbReference>
<evidence type="ECO:0000313" key="3">
    <source>
        <dbReference type="EMBL" id="BAC15191.1"/>
    </source>
</evidence>
<protein>
    <recommendedName>
        <fullName evidence="2">DUF1468 domain-containing protein</fullName>
    </recommendedName>
</protein>
<reference evidence="3 4" key="1">
    <citation type="journal article" date="2001" name="FEMS Microbiol. Lett.">
        <title>Oceanobacillus iheyensis gen. nov., sp. nov., a deep-sea extremely halotolerant and alkaliphilic species isolated from a depth of 1050 m on the Iheya Ridge.</title>
        <authorList>
            <person name="Lu J."/>
            <person name="Nogi Y."/>
            <person name="Takami H."/>
        </authorList>
    </citation>
    <scope>NUCLEOTIDE SEQUENCE [LARGE SCALE GENOMIC DNA]</scope>
    <source>
        <strain evidence="4">DSM 14371 / CIP 107618 / JCM 11309 / KCTC 3954 / HTE831</strain>
    </source>
</reference>
<dbReference type="Pfam" id="PF07331">
    <property type="entry name" value="TctB"/>
    <property type="match status" value="1"/>
</dbReference>
<feature type="transmembrane region" description="Helical" evidence="1">
    <location>
        <begin position="12"/>
        <end position="33"/>
    </location>
</feature>
<organism evidence="3 4">
    <name type="scientific">Oceanobacillus iheyensis (strain DSM 14371 / CIP 107618 / JCM 11309 / KCTC 3954 / HTE831)</name>
    <dbReference type="NCBI Taxonomy" id="221109"/>
    <lineage>
        <taxon>Bacteria</taxon>
        <taxon>Bacillati</taxon>
        <taxon>Bacillota</taxon>
        <taxon>Bacilli</taxon>
        <taxon>Bacillales</taxon>
        <taxon>Bacillaceae</taxon>
        <taxon>Oceanobacillus</taxon>
    </lineage>
</organism>
<dbReference type="HOGENOM" id="CLU_1609136_0_0_9"/>
<sequence length="165" mass="18519">MHILKSTAPGLIMIIVSAIIFSQAIMIEGASIFDPGGSIFFSMLISSVMAITGIVTCLLDVRTLKRNREESKENPISSNVEKDSTSAIETFKKQDYKLVLFYFLLILGYVLIIPIVTFYPATFIFLTVSMFYLKNVSWKLNLLVSVGSLLVIYLLFAQFLNIIFP</sequence>
<dbReference type="eggNOG" id="ENOG5030KYV">
    <property type="taxonomic scope" value="Bacteria"/>
</dbReference>
<proteinExistence type="predicted"/>